<dbReference type="PANTHER" id="PTHR10491:SF4">
    <property type="entry name" value="METHIONINE ADENOSYLTRANSFERASE 2 SUBUNIT BETA"/>
    <property type="match status" value="1"/>
</dbReference>
<accession>A0A286RE64</accession>
<evidence type="ECO:0000256" key="1">
    <source>
        <dbReference type="ARBA" id="ARBA00004781"/>
    </source>
</evidence>
<dbReference type="Gene3D" id="3.90.25.10">
    <property type="entry name" value="UDP-galactose 4-epimerase, domain 1"/>
    <property type="match status" value="1"/>
</dbReference>
<reference evidence="8 9" key="1">
    <citation type="journal article" name="Front. Microbiol.">
        <title>Sugar Metabolism of the First Thermophilic Planctomycete Thermogutta terrifontis: Comparative Genomic and Transcriptomic Approaches.</title>
        <authorList>
            <person name="Elcheninov A.G."/>
            <person name="Menzel P."/>
            <person name="Gudbergsdottir S.R."/>
            <person name="Slesarev A.I."/>
            <person name="Kadnikov V.V."/>
            <person name="Krogh A."/>
            <person name="Bonch-Osmolovskaya E.A."/>
            <person name="Peng X."/>
            <person name="Kublanov I.V."/>
        </authorList>
    </citation>
    <scope>NUCLEOTIDE SEQUENCE [LARGE SCALE GENOMIC DNA]</scope>
    <source>
        <strain evidence="8 9">R1</strain>
    </source>
</reference>
<organism evidence="8 9">
    <name type="scientific">Thermogutta terrifontis</name>
    <dbReference type="NCBI Taxonomy" id="1331910"/>
    <lineage>
        <taxon>Bacteria</taxon>
        <taxon>Pseudomonadati</taxon>
        <taxon>Planctomycetota</taxon>
        <taxon>Planctomycetia</taxon>
        <taxon>Pirellulales</taxon>
        <taxon>Thermoguttaceae</taxon>
        <taxon>Thermogutta</taxon>
    </lineage>
</organism>
<sequence length="292" mass="32899">MIAVTGAKGQLGGELCRQWGSEAVGLDLPEFDLLDFDGVRRTLRELRPHAIVHAAAYTAVDKAEEEPDRCFAINATATGVLAELARELNCPLLYVSTDYVFGGEPFRTEPFREEDPASPQGVYATSKYEGELKVLAWEKHYIVRTCGLYGRLGANSPGNFVETMIRLGRSGKSLRVVDDQFCTPSYVVHVARAIRYLLGTSMFGTFHIVNDGFTTWYRFACEIFRLLNWDVEISPITTEEYGAKAPRPRFSVLDTSKYQRFVDAPPLPHWKDALAEYLQEREKLYPRNKVAG</sequence>
<dbReference type="KEGG" id="ttf:THTE_1648"/>
<dbReference type="EMBL" id="CP018477">
    <property type="protein sequence ID" value="ASV74250.1"/>
    <property type="molecule type" value="Genomic_DNA"/>
</dbReference>
<evidence type="ECO:0000313" key="8">
    <source>
        <dbReference type="EMBL" id="ASV74250.1"/>
    </source>
</evidence>
<dbReference type="Proteomes" id="UP000215086">
    <property type="component" value="Chromosome"/>
</dbReference>
<evidence type="ECO:0000256" key="6">
    <source>
        <dbReference type="RuleBase" id="RU364082"/>
    </source>
</evidence>
<comment type="function">
    <text evidence="6">Catalyzes the reduction of dTDP-6-deoxy-L-lyxo-4-hexulose to yield dTDP-L-rhamnose.</text>
</comment>
<keyword evidence="9" id="KW-1185">Reference proteome</keyword>
<protein>
    <recommendedName>
        <fullName evidence="4 6">dTDP-4-dehydrorhamnose reductase</fullName>
        <ecNumber evidence="3 6">1.1.1.133</ecNumber>
    </recommendedName>
</protein>
<keyword evidence="6 8" id="KW-0560">Oxidoreductase</keyword>
<dbReference type="Gene3D" id="3.40.50.720">
    <property type="entry name" value="NAD(P)-binding Rossmann-like Domain"/>
    <property type="match status" value="1"/>
</dbReference>
<dbReference type="AlphaFoldDB" id="A0A286RE64"/>
<dbReference type="InterPro" id="IPR005913">
    <property type="entry name" value="dTDP_dehydrorham_reduct"/>
</dbReference>
<comment type="catalytic activity">
    <reaction evidence="5">
        <text>dTDP-beta-L-rhamnose + NADP(+) = dTDP-4-dehydro-beta-L-rhamnose + NADPH + H(+)</text>
        <dbReference type="Rhea" id="RHEA:21796"/>
        <dbReference type="ChEBI" id="CHEBI:15378"/>
        <dbReference type="ChEBI" id="CHEBI:57510"/>
        <dbReference type="ChEBI" id="CHEBI:57783"/>
        <dbReference type="ChEBI" id="CHEBI:58349"/>
        <dbReference type="ChEBI" id="CHEBI:62830"/>
        <dbReference type="EC" id="1.1.1.133"/>
    </reaction>
</comment>
<dbReference type="RefSeq" id="WP_157731837.1">
    <property type="nucleotide sequence ID" value="NZ_CP018477.1"/>
</dbReference>
<evidence type="ECO:0000313" key="9">
    <source>
        <dbReference type="Proteomes" id="UP000215086"/>
    </source>
</evidence>
<dbReference type="GO" id="GO:0005829">
    <property type="term" value="C:cytosol"/>
    <property type="evidence" value="ECO:0007669"/>
    <property type="project" value="TreeGrafter"/>
</dbReference>
<dbReference type="OrthoDB" id="9803892at2"/>
<keyword evidence="6" id="KW-0521">NADP</keyword>
<dbReference type="SUPFAM" id="SSF51735">
    <property type="entry name" value="NAD(P)-binding Rossmann-fold domains"/>
    <property type="match status" value="1"/>
</dbReference>
<dbReference type="UniPathway" id="UPA00124"/>
<evidence type="ECO:0000256" key="2">
    <source>
        <dbReference type="ARBA" id="ARBA00010944"/>
    </source>
</evidence>
<dbReference type="InterPro" id="IPR036291">
    <property type="entry name" value="NAD(P)-bd_dom_sf"/>
</dbReference>
<dbReference type="PANTHER" id="PTHR10491">
    <property type="entry name" value="DTDP-4-DEHYDRORHAMNOSE REDUCTASE"/>
    <property type="match status" value="1"/>
</dbReference>
<evidence type="ECO:0000256" key="3">
    <source>
        <dbReference type="ARBA" id="ARBA00012929"/>
    </source>
</evidence>
<gene>
    <name evidence="8" type="ORF">THTE_1648</name>
</gene>
<feature type="domain" description="RmlD-like substrate binding" evidence="7">
    <location>
        <begin position="2"/>
        <end position="280"/>
    </location>
</feature>
<dbReference type="EC" id="1.1.1.133" evidence="3 6"/>
<comment type="similarity">
    <text evidence="2 6">Belongs to the dTDP-4-dehydrorhamnose reductase family.</text>
</comment>
<evidence type="ECO:0000256" key="4">
    <source>
        <dbReference type="ARBA" id="ARBA00017099"/>
    </source>
</evidence>
<name>A0A286RE64_9BACT</name>
<dbReference type="GO" id="GO:0019305">
    <property type="term" value="P:dTDP-rhamnose biosynthetic process"/>
    <property type="evidence" value="ECO:0007669"/>
    <property type="project" value="UniProtKB-UniPathway"/>
</dbReference>
<dbReference type="Pfam" id="PF04321">
    <property type="entry name" value="RmlD_sub_bind"/>
    <property type="match status" value="1"/>
</dbReference>
<dbReference type="GO" id="GO:0008831">
    <property type="term" value="F:dTDP-4-dehydrorhamnose reductase activity"/>
    <property type="evidence" value="ECO:0007669"/>
    <property type="project" value="UniProtKB-EC"/>
</dbReference>
<comment type="pathway">
    <text evidence="1 6">Carbohydrate biosynthesis; dTDP-L-rhamnose biosynthesis.</text>
</comment>
<dbReference type="NCBIfam" id="TIGR01214">
    <property type="entry name" value="rmlD"/>
    <property type="match status" value="1"/>
</dbReference>
<dbReference type="CDD" id="cd05254">
    <property type="entry name" value="dTDP_HR_like_SDR_e"/>
    <property type="match status" value="1"/>
</dbReference>
<evidence type="ECO:0000259" key="7">
    <source>
        <dbReference type="Pfam" id="PF04321"/>
    </source>
</evidence>
<proteinExistence type="inferred from homology"/>
<evidence type="ECO:0000256" key="5">
    <source>
        <dbReference type="ARBA" id="ARBA00048200"/>
    </source>
</evidence>
<dbReference type="InterPro" id="IPR029903">
    <property type="entry name" value="RmlD-like-bd"/>
</dbReference>